<dbReference type="Pfam" id="PF18614">
    <property type="entry name" value="RNase_II_C_S1"/>
    <property type="match status" value="1"/>
</dbReference>
<reference evidence="3 4" key="1">
    <citation type="submission" date="2018-11" db="EMBL/GenBank/DDBJ databases">
        <title>Draft genome sequence of Cellulomonas takizawaensis strain TKZ-21.</title>
        <authorList>
            <person name="Yamamura H."/>
            <person name="Hayashi T."/>
            <person name="Hamada M."/>
            <person name="Serisawa Y."/>
            <person name="Matsuyama K."/>
            <person name="Nakagawa Y."/>
            <person name="Otoguro M."/>
            <person name="Yanagida F."/>
            <person name="Hayakawa M."/>
        </authorList>
    </citation>
    <scope>NUCLEOTIDE SEQUENCE [LARGE SCALE GENOMIC DNA]</scope>
    <source>
        <strain evidence="3 4">TKZ-21</strain>
    </source>
</reference>
<dbReference type="Pfam" id="PF00773">
    <property type="entry name" value="RNB"/>
    <property type="match status" value="1"/>
</dbReference>
<sequence length="514" mass="54633">MPRRRVHLAPPPAVARSADAVDADVERGLADLRDQLDVPDAFPADVVAEAESAAAAGAPSDLPDATDVPFVTIDPPGSRDLDQAVHIERRGDGFRVRYAIADVATWVRPGGAVDTEARRRVVTLYAPDGRTPLHPPALSEGAASLLPDQDVPALLWTIDLDSGGAPTAVDVRRSRVRSRAQLTYDEVQQAYDAGTADGTLALLRDVGRLRQVAERARGGITLPTPEQEVQRVDGHWALVSRSTLDAEEWNAQISLLTGLCAAQLMLDGRIGVLRTLPPADPRDEARLRRAADALDVPWPDGAAVGDVVRGLDAGVPAHAALLTEATTLLRGAAYVAFDGEVPAQEQHAALAAPYAHTTAPLRRLVDRFVGETCVALVAGNDVPDWVRSALPDLPGLMAGGDRRANEYERGCLDLLEAALLTGRVGDVFDGVVVDAHDDRTSGVVQLRDPVVRARVEGTDLPVGQHVRVRLTEASTARRTVRFALDGQPRADADASAPDPRPTGTSEQPPRAAEG</sequence>
<organism evidence="3 4">
    <name type="scientific">Cellulomonas algicola</name>
    <dbReference type="NCBI Taxonomy" id="2071633"/>
    <lineage>
        <taxon>Bacteria</taxon>
        <taxon>Bacillati</taxon>
        <taxon>Actinomycetota</taxon>
        <taxon>Actinomycetes</taxon>
        <taxon>Micrococcales</taxon>
        <taxon>Cellulomonadaceae</taxon>
        <taxon>Cellulomonas</taxon>
    </lineage>
</organism>
<evidence type="ECO:0000256" key="1">
    <source>
        <dbReference type="SAM" id="MobiDB-lite"/>
    </source>
</evidence>
<keyword evidence="4" id="KW-1185">Reference proteome</keyword>
<feature type="domain" description="RNB" evidence="2">
    <location>
        <begin position="62"/>
        <end position="379"/>
    </location>
</feature>
<dbReference type="GO" id="GO:0006402">
    <property type="term" value="P:mRNA catabolic process"/>
    <property type="evidence" value="ECO:0007669"/>
    <property type="project" value="TreeGrafter"/>
</dbReference>
<proteinExistence type="predicted"/>
<dbReference type="InterPro" id="IPR050180">
    <property type="entry name" value="RNR_Ribonuclease"/>
</dbReference>
<feature type="region of interest" description="Disordered" evidence="1">
    <location>
        <begin position="483"/>
        <end position="514"/>
    </location>
</feature>
<dbReference type="EMBL" id="BHYL01000382">
    <property type="protein sequence ID" value="GCD21938.1"/>
    <property type="molecule type" value="Genomic_DNA"/>
</dbReference>
<protein>
    <submittedName>
        <fullName evidence="3">Ribonuclease R</fullName>
    </submittedName>
</protein>
<dbReference type="GO" id="GO:0003723">
    <property type="term" value="F:RNA binding"/>
    <property type="evidence" value="ECO:0007669"/>
    <property type="project" value="InterPro"/>
</dbReference>
<feature type="region of interest" description="Disordered" evidence="1">
    <location>
        <begin position="1"/>
        <end position="21"/>
    </location>
</feature>
<dbReference type="InterPro" id="IPR001900">
    <property type="entry name" value="RNase_II/R"/>
</dbReference>
<dbReference type="OrthoDB" id="5800376at2"/>
<evidence type="ECO:0000313" key="4">
    <source>
        <dbReference type="Proteomes" id="UP000288246"/>
    </source>
</evidence>
<gene>
    <name evidence="3" type="ORF">CTKZ_35000</name>
</gene>
<accession>A0A401V4V0</accession>
<dbReference type="SUPFAM" id="SSF50249">
    <property type="entry name" value="Nucleic acid-binding proteins"/>
    <property type="match status" value="1"/>
</dbReference>
<dbReference type="Proteomes" id="UP000288246">
    <property type="component" value="Unassembled WGS sequence"/>
</dbReference>
<dbReference type="AlphaFoldDB" id="A0A401V4V0"/>
<dbReference type="SMART" id="SM00955">
    <property type="entry name" value="RNB"/>
    <property type="match status" value="1"/>
</dbReference>
<dbReference type="InterPro" id="IPR012340">
    <property type="entry name" value="NA-bd_OB-fold"/>
</dbReference>
<evidence type="ECO:0000259" key="2">
    <source>
        <dbReference type="SMART" id="SM00955"/>
    </source>
</evidence>
<comment type="caution">
    <text evidence="3">The sequence shown here is derived from an EMBL/GenBank/DDBJ whole genome shotgun (WGS) entry which is preliminary data.</text>
</comment>
<dbReference type="PANTHER" id="PTHR23355:SF42">
    <property type="entry name" value="RIBONUCLEASE II, CHLOROPLASTIC_MITOCHONDRIAL"/>
    <property type="match status" value="1"/>
</dbReference>
<dbReference type="PANTHER" id="PTHR23355">
    <property type="entry name" value="RIBONUCLEASE"/>
    <property type="match status" value="1"/>
</dbReference>
<dbReference type="GO" id="GO:0000175">
    <property type="term" value="F:3'-5'-RNA exonuclease activity"/>
    <property type="evidence" value="ECO:0007669"/>
    <property type="project" value="TreeGrafter"/>
</dbReference>
<dbReference type="RefSeq" id="WP_124344476.1">
    <property type="nucleotide sequence ID" value="NZ_BHYL01000382.1"/>
</dbReference>
<name>A0A401V4V0_9CELL</name>
<evidence type="ECO:0000313" key="3">
    <source>
        <dbReference type="EMBL" id="GCD21938.1"/>
    </source>
</evidence>
<dbReference type="InterPro" id="IPR040596">
    <property type="entry name" value="RNase_II_C_S1"/>
</dbReference>
<dbReference type="GO" id="GO:0000932">
    <property type="term" value="C:P-body"/>
    <property type="evidence" value="ECO:0007669"/>
    <property type="project" value="TreeGrafter"/>
</dbReference>